<comment type="caution">
    <text evidence="2">The sequence shown here is derived from an EMBL/GenBank/DDBJ whole genome shotgun (WGS) entry which is preliminary data.</text>
</comment>
<protein>
    <submittedName>
        <fullName evidence="2">3-oxoacyl-[acyl-carrier-protein] synthase III</fullName>
    </submittedName>
</protein>
<name>A0A3D9KLX4_9BACL</name>
<sequence>MSNLYLSIRQMDVPTSQQLSCDDGRSGDSDSSDEFSEIFFPTPEHYREFRAGMRERTVDSAAPEIPVFAESGSQVAISAIQALGMNAAKLGYLYYCHETLEKEYVLPSLKIKRQFEMNDCISLMFSQCGSLSSLSALRLANSAMRKQPDKLALLVLADRVEFAELRYQFSGYLRGDSASVMALSTSAGDYRIVEARKFADGIPPSYPLWKNEDYRLAEQLMSDHGERLLQQALLLHGRIDYVLCHRLSNAFCQAVAAKCRQISSEFYERRQWADVNLLGNDPYVSLRQLEQEREIPEGSKLLLLFAGIDFGVGYLVLQK</sequence>
<evidence type="ECO:0000313" key="2">
    <source>
        <dbReference type="EMBL" id="RED86543.1"/>
    </source>
</evidence>
<dbReference type="EMBL" id="QRDZ01000003">
    <property type="protein sequence ID" value="RED86543.1"/>
    <property type="molecule type" value="Genomic_DNA"/>
</dbReference>
<evidence type="ECO:0000256" key="1">
    <source>
        <dbReference type="SAM" id="MobiDB-lite"/>
    </source>
</evidence>
<dbReference type="Proteomes" id="UP000256977">
    <property type="component" value="Unassembled WGS sequence"/>
</dbReference>
<evidence type="ECO:0000313" key="3">
    <source>
        <dbReference type="Proteomes" id="UP000256977"/>
    </source>
</evidence>
<reference evidence="2 3" key="1">
    <citation type="submission" date="2018-07" db="EMBL/GenBank/DDBJ databases">
        <title>Genomic Encyclopedia of Type Strains, Phase III (KMG-III): the genomes of soil and plant-associated and newly described type strains.</title>
        <authorList>
            <person name="Whitman W."/>
        </authorList>
    </citation>
    <scope>NUCLEOTIDE SEQUENCE [LARGE SCALE GENOMIC DNA]</scope>
    <source>
        <strain evidence="2 3">CECT 7287</strain>
    </source>
</reference>
<accession>A0A3D9KLX4</accession>
<dbReference type="GO" id="GO:0016746">
    <property type="term" value="F:acyltransferase activity"/>
    <property type="evidence" value="ECO:0007669"/>
    <property type="project" value="InterPro"/>
</dbReference>
<keyword evidence="3" id="KW-1185">Reference proteome</keyword>
<dbReference type="OrthoDB" id="2542612at2"/>
<dbReference type="SUPFAM" id="SSF53901">
    <property type="entry name" value="Thiolase-like"/>
    <property type="match status" value="1"/>
</dbReference>
<proteinExistence type="predicted"/>
<dbReference type="RefSeq" id="WP_116059654.1">
    <property type="nucleotide sequence ID" value="NZ_QRDZ01000003.1"/>
</dbReference>
<feature type="region of interest" description="Disordered" evidence="1">
    <location>
        <begin position="15"/>
        <end position="35"/>
    </location>
</feature>
<dbReference type="AlphaFoldDB" id="A0A3D9KLX4"/>
<dbReference type="Gene3D" id="3.40.47.10">
    <property type="match status" value="1"/>
</dbReference>
<dbReference type="InterPro" id="IPR016039">
    <property type="entry name" value="Thiolase-like"/>
</dbReference>
<organism evidence="2 3">
    <name type="scientific">Cohnella phaseoli</name>
    <dbReference type="NCBI Taxonomy" id="456490"/>
    <lineage>
        <taxon>Bacteria</taxon>
        <taxon>Bacillati</taxon>
        <taxon>Bacillota</taxon>
        <taxon>Bacilli</taxon>
        <taxon>Bacillales</taxon>
        <taxon>Paenibacillaceae</taxon>
        <taxon>Cohnella</taxon>
    </lineage>
</organism>
<gene>
    <name evidence="2" type="ORF">DFP98_103398</name>
</gene>